<dbReference type="Proteomes" id="UP000054016">
    <property type="component" value="Unassembled WGS sequence"/>
</dbReference>
<sequence>MVYPSSILVLLEPAFDDSTYESKYLPLMAKYLNSDSFKINVVGSGNSVNVLKQRYKNVYSIPVYPKFSSGAGMFLGYISYLFLSFFMLIHFSQKSRCSVIMSLGGHPYTGLVVAIIAKISGKKSIVRISEPTRIIISGRYTLGWLIFSFVRCAESISFKFSDLIITNRDMCWYHPSVSPKQVILSQGVDVSRFNRNAGVAINMDMFPIIITVSRLDKQKNIKSVIEAVSLLRTKHPKIYYLIVGSGPDEDELRDRVEQLGISECVNFYSYVSPEKIPCLLNSADFFVLPSLVEGLPSAALEAMSCGLPVILASTTYSCQQSFKNEENALLVSGHTEAIAGAIDRLVSDEQLRNTLIYNGQKYVRDQHDCSKTKERFAEIVKRLLRNA</sequence>
<feature type="transmembrane region" description="Helical" evidence="3">
    <location>
        <begin position="74"/>
        <end position="92"/>
    </location>
</feature>
<reference evidence="6" key="1">
    <citation type="submission" date="2015-06" db="EMBL/GenBank/DDBJ databases">
        <title>New insights into the roles of widespread benthic archaea in carbon and nitrogen cycling.</title>
        <authorList>
            <person name="Lazar C.S."/>
            <person name="Baker B.J."/>
            <person name="Seitz K.W."/>
            <person name="Hyde A.S."/>
            <person name="Dick G.J."/>
            <person name="Hinrichs K.-U."/>
            <person name="Teske A.P."/>
        </authorList>
    </citation>
    <scope>NUCLEOTIDE SEQUENCE [LARGE SCALE GENOMIC DNA]</scope>
</reference>
<feature type="transmembrane region" description="Helical" evidence="3">
    <location>
        <begin position="98"/>
        <end position="117"/>
    </location>
</feature>
<dbReference type="EMBL" id="LFWV01000035">
    <property type="protein sequence ID" value="KON31408.1"/>
    <property type="molecule type" value="Genomic_DNA"/>
</dbReference>
<gene>
    <name evidence="5" type="ORF">AC478_02860</name>
</gene>
<accession>A0A0M0BS37</accession>
<dbReference type="Gene3D" id="3.40.50.2000">
    <property type="entry name" value="Glycogen Phosphorylase B"/>
    <property type="match status" value="2"/>
</dbReference>
<dbReference type="GO" id="GO:0016757">
    <property type="term" value="F:glycosyltransferase activity"/>
    <property type="evidence" value="ECO:0007669"/>
    <property type="project" value="UniProtKB-KW"/>
</dbReference>
<evidence type="ECO:0000313" key="6">
    <source>
        <dbReference type="Proteomes" id="UP000054016"/>
    </source>
</evidence>
<dbReference type="SUPFAM" id="SSF53756">
    <property type="entry name" value="UDP-Glycosyltransferase/glycogen phosphorylase"/>
    <property type="match status" value="1"/>
</dbReference>
<keyword evidence="3" id="KW-0472">Membrane</keyword>
<keyword evidence="3" id="KW-0812">Transmembrane</keyword>
<name>A0A0M0BS37_9ARCH</name>
<dbReference type="PANTHER" id="PTHR12526:SF510">
    <property type="entry name" value="D-INOSITOL 3-PHOSPHATE GLYCOSYLTRANSFERASE"/>
    <property type="match status" value="1"/>
</dbReference>
<evidence type="ECO:0000256" key="3">
    <source>
        <dbReference type="SAM" id="Phobius"/>
    </source>
</evidence>
<dbReference type="InterPro" id="IPR001296">
    <property type="entry name" value="Glyco_trans_1"/>
</dbReference>
<keyword evidence="3" id="KW-1133">Transmembrane helix</keyword>
<feature type="domain" description="Glycosyl transferase family 1" evidence="4">
    <location>
        <begin position="206"/>
        <end position="361"/>
    </location>
</feature>
<proteinExistence type="predicted"/>
<dbReference type="PANTHER" id="PTHR12526">
    <property type="entry name" value="GLYCOSYLTRANSFERASE"/>
    <property type="match status" value="1"/>
</dbReference>
<evidence type="ECO:0000313" key="5">
    <source>
        <dbReference type="EMBL" id="KON31408.1"/>
    </source>
</evidence>
<comment type="caution">
    <text evidence="5">The sequence shown here is derived from an EMBL/GenBank/DDBJ whole genome shotgun (WGS) entry which is preliminary data.</text>
</comment>
<protein>
    <recommendedName>
        <fullName evidence="4">Glycosyl transferase family 1 domain-containing protein</fullName>
    </recommendedName>
</protein>
<dbReference type="AlphaFoldDB" id="A0A0M0BS37"/>
<evidence type="ECO:0000256" key="1">
    <source>
        <dbReference type="ARBA" id="ARBA00022676"/>
    </source>
</evidence>
<evidence type="ECO:0000256" key="2">
    <source>
        <dbReference type="ARBA" id="ARBA00022679"/>
    </source>
</evidence>
<dbReference type="Pfam" id="PF00534">
    <property type="entry name" value="Glycos_transf_1"/>
    <property type="match status" value="1"/>
</dbReference>
<organism evidence="5 6">
    <name type="scientific">miscellaneous Crenarchaeota group-1 archaeon SG8-32-3</name>
    <dbReference type="NCBI Taxonomy" id="1685125"/>
    <lineage>
        <taxon>Archaea</taxon>
        <taxon>Candidatus Bathyarchaeota</taxon>
        <taxon>MCG-1</taxon>
    </lineage>
</organism>
<keyword evidence="1" id="KW-0328">Glycosyltransferase</keyword>
<keyword evidence="2" id="KW-0808">Transferase</keyword>
<evidence type="ECO:0000259" key="4">
    <source>
        <dbReference type="Pfam" id="PF00534"/>
    </source>
</evidence>